<sequence>MFFFVEAPFRISCQKDYCRYCVCAWDLRPNPYSDNKEAYSHLRTYGTFFVYSG</sequence>
<protein>
    <submittedName>
        <fullName evidence="1">Predicted protein</fullName>
    </submittedName>
</protein>
<gene>
    <name evidence="1" type="ORF">LEMA_P042290.1</name>
</gene>
<dbReference type="InParanoid" id="E4ZNV9"/>
<dbReference type="Proteomes" id="UP000002668">
    <property type="component" value="Genome"/>
</dbReference>
<reference evidence="2" key="1">
    <citation type="journal article" date="2011" name="Nat. Commun.">
        <title>Effector diversification within compartments of the Leptosphaeria maculans genome affected by Repeat-Induced Point mutations.</title>
        <authorList>
            <person name="Rouxel T."/>
            <person name="Grandaubert J."/>
            <person name="Hane J.K."/>
            <person name="Hoede C."/>
            <person name="van de Wouw A.P."/>
            <person name="Couloux A."/>
            <person name="Dominguez V."/>
            <person name="Anthouard V."/>
            <person name="Bally P."/>
            <person name="Bourras S."/>
            <person name="Cozijnsen A.J."/>
            <person name="Ciuffetti L.M."/>
            <person name="Degrave A."/>
            <person name="Dilmaghani A."/>
            <person name="Duret L."/>
            <person name="Fudal I."/>
            <person name="Goodwin S.B."/>
            <person name="Gout L."/>
            <person name="Glaser N."/>
            <person name="Linglin J."/>
            <person name="Kema G.H.J."/>
            <person name="Lapalu N."/>
            <person name="Lawrence C.B."/>
            <person name="May K."/>
            <person name="Meyer M."/>
            <person name="Ollivier B."/>
            <person name="Poulain J."/>
            <person name="Schoch C.L."/>
            <person name="Simon A."/>
            <person name="Spatafora J.W."/>
            <person name="Stachowiak A."/>
            <person name="Turgeon B.G."/>
            <person name="Tyler B.M."/>
            <person name="Vincent D."/>
            <person name="Weissenbach J."/>
            <person name="Amselem J."/>
            <person name="Quesneville H."/>
            <person name="Oliver R.P."/>
            <person name="Wincker P."/>
            <person name="Balesdent M.-H."/>
            <person name="Howlett B.J."/>
        </authorList>
    </citation>
    <scope>NUCLEOTIDE SEQUENCE [LARGE SCALE GENOMIC DNA]</scope>
    <source>
        <strain evidence="2">JN3 / isolate v23.1.3 / race Av1-4-5-6-7-8</strain>
    </source>
</reference>
<organism evidence="2">
    <name type="scientific">Leptosphaeria maculans (strain JN3 / isolate v23.1.3 / race Av1-4-5-6-7-8)</name>
    <name type="common">Blackleg fungus</name>
    <name type="synonym">Phoma lingam</name>
    <dbReference type="NCBI Taxonomy" id="985895"/>
    <lineage>
        <taxon>Eukaryota</taxon>
        <taxon>Fungi</taxon>
        <taxon>Dikarya</taxon>
        <taxon>Ascomycota</taxon>
        <taxon>Pezizomycotina</taxon>
        <taxon>Dothideomycetes</taxon>
        <taxon>Pleosporomycetidae</taxon>
        <taxon>Pleosporales</taxon>
        <taxon>Pleosporineae</taxon>
        <taxon>Leptosphaeriaceae</taxon>
        <taxon>Plenodomus</taxon>
        <taxon>Plenodomus lingam/Leptosphaeria maculans species complex</taxon>
    </lineage>
</organism>
<dbReference type="EMBL" id="FP929105">
    <property type="protein sequence ID" value="CBX93328.1"/>
    <property type="molecule type" value="Genomic_DNA"/>
</dbReference>
<dbReference type="HOGENOM" id="CLU_3069129_0_0_1"/>
<evidence type="ECO:0000313" key="1">
    <source>
        <dbReference type="EMBL" id="CBX93328.1"/>
    </source>
</evidence>
<keyword evidence="2" id="KW-1185">Reference proteome</keyword>
<name>E4ZNV9_LEPMJ</name>
<accession>E4ZNV9</accession>
<evidence type="ECO:0000313" key="2">
    <source>
        <dbReference type="Proteomes" id="UP000002668"/>
    </source>
</evidence>
<dbReference type="AlphaFoldDB" id="E4ZNV9"/>
<proteinExistence type="predicted"/>
<dbReference type="VEuPathDB" id="FungiDB:LEMA_P042290.1"/>